<organism evidence="5 6">
    <name type="scientific">Halolactibacillus miurensis</name>
    <dbReference type="NCBI Taxonomy" id="306541"/>
    <lineage>
        <taxon>Bacteria</taxon>
        <taxon>Bacillati</taxon>
        <taxon>Bacillota</taxon>
        <taxon>Bacilli</taxon>
        <taxon>Bacillales</taxon>
        <taxon>Bacillaceae</taxon>
        <taxon>Halolactibacillus</taxon>
    </lineage>
</organism>
<reference evidence="4 7" key="2">
    <citation type="submission" date="2019-07" db="EMBL/GenBank/DDBJ databases">
        <title>Whole genome shotgun sequence of Halolactibacillus miurensis NBRC 100873.</title>
        <authorList>
            <person name="Hosoyama A."/>
            <person name="Uohara A."/>
            <person name="Ohji S."/>
            <person name="Ichikawa N."/>
        </authorList>
    </citation>
    <scope>NUCLEOTIDE SEQUENCE [LARGE SCALE GENOMIC DNA]</scope>
    <source>
        <strain evidence="4 7">NBRC 100873</strain>
    </source>
</reference>
<sequence>MSLTKKQQLIRATILEKIYAERPISRIDIAKDTGITPATVSTITADLLEEESIVETGQMNNQPTAGRKKILLDIPKERFYFVGSEISESRFSFVLTDNTGDVITREKHYPSDQLSMHSVTDYIQTLKAFLSPFNQQVRAIGVSLPGHYNQQKPDEILTNNKRWEHFNLKTLQAAFSQPMYFDNNVNAMTIAKRLFTTDIQSENFIYFHVGHGMHYSYMFENKLYRKDNFLIGEMGHTIVNPEGELCECGKYGCLQTYASETWLMRKARLVYDANQTTFLRELSNNKEALTMDDLLTAAKLGDRTMTTLLHQAIKYLAVSLTNLNMMIDAEKVYVHGKLFKYAPLIDLLHEQLSFKPLLKGFEQRQDVLVEPYNSFNGAVGGAAIAITYDLIAFPHN</sequence>
<evidence type="ECO:0000256" key="3">
    <source>
        <dbReference type="ARBA" id="ARBA00022629"/>
    </source>
</evidence>
<dbReference type="Proteomes" id="UP000199139">
    <property type="component" value="Unassembled WGS sequence"/>
</dbReference>
<evidence type="ECO:0000256" key="2">
    <source>
        <dbReference type="ARBA" id="ARBA00006479"/>
    </source>
</evidence>
<dbReference type="Gene3D" id="1.10.10.10">
    <property type="entry name" value="Winged helix-like DNA-binding domain superfamily/Winged helix DNA-binding domain"/>
    <property type="match status" value="1"/>
</dbReference>
<evidence type="ECO:0000313" key="5">
    <source>
        <dbReference type="EMBL" id="SFS94109.1"/>
    </source>
</evidence>
<dbReference type="PANTHER" id="PTHR18964">
    <property type="entry name" value="ROK (REPRESSOR, ORF, KINASE) FAMILY"/>
    <property type="match status" value="1"/>
</dbReference>
<dbReference type="Proteomes" id="UP000321773">
    <property type="component" value="Unassembled WGS sequence"/>
</dbReference>
<dbReference type="InterPro" id="IPR036390">
    <property type="entry name" value="WH_DNA-bd_sf"/>
</dbReference>
<gene>
    <name evidence="4" type="ORF">HMI01_18270</name>
    <name evidence="5" type="ORF">SAMN05421668_11935</name>
</gene>
<dbReference type="Gene3D" id="3.30.420.40">
    <property type="match status" value="2"/>
</dbReference>
<comment type="similarity">
    <text evidence="2">Belongs to the ROK (NagC/XylR) family.</text>
</comment>
<dbReference type="OrthoDB" id="9796533at2"/>
<dbReference type="PANTHER" id="PTHR18964:SF149">
    <property type="entry name" value="BIFUNCTIONAL UDP-N-ACETYLGLUCOSAMINE 2-EPIMERASE_N-ACETYLMANNOSAMINE KINASE"/>
    <property type="match status" value="1"/>
</dbReference>
<dbReference type="SUPFAM" id="SSF46785">
    <property type="entry name" value="Winged helix' DNA-binding domain"/>
    <property type="match status" value="1"/>
</dbReference>
<dbReference type="GO" id="GO:0016301">
    <property type="term" value="F:kinase activity"/>
    <property type="evidence" value="ECO:0007669"/>
    <property type="project" value="UniProtKB-KW"/>
</dbReference>
<dbReference type="GO" id="GO:0042732">
    <property type="term" value="P:D-xylose metabolic process"/>
    <property type="evidence" value="ECO:0007669"/>
    <property type="project" value="UniProtKB-KW"/>
</dbReference>
<dbReference type="STRING" id="306541.SAMN05421668_11935"/>
<dbReference type="RefSeq" id="WP_062322064.1">
    <property type="nucleotide sequence ID" value="NZ_BJWJ01000018.1"/>
</dbReference>
<protein>
    <submittedName>
        <fullName evidence="4 5">Sugar kinase</fullName>
    </submittedName>
</protein>
<accession>A0A1I6TXY9</accession>
<dbReference type="AlphaFoldDB" id="A0A1I6TXY9"/>
<dbReference type="EMBL" id="BJWJ01000018">
    <property type="protein sequence ID" value="GEM04839.1"/>
    <property type="molecule type" value="Genomic_DNA"/>
</dbReference>
<name>A0A1I6TXY9_9BACI</name>
<dbReference type="InterPro" id="IPR000600">
    <property type="entry name" value="ROK"/>
</dbReference>
<keyword evidence="7" id="KW-1185">Reference proteome</keyword>
<evidence type="ECO:0000313" key="4">
    <source>
        <dbReference type="EMBL" id="GEM04839.1"/>
    </source>
</evidence>
<reference evidence="5 6" key="1">
    <citation type="submission" date="2016-10" db="EMBL/GenBank/DDBJ databases">
        <authorList>
            <person name="de Groot N.N."/>
        </authorList>
    </citation>
    <scope>NUCLEOTIDE SEQUENCE [LARGE SCALE GENOMIC DNA]</scope>
    <source>
        <strain evidence="5 6">DSM 17074</strain>
    </source>
</reference>
<keyword evidence="5" id="KW-0418">Kinase</keyword>
<evidence type="ECO:0000313" key="7">
    <source>
        <dbReference type="Proteomes" id="UP000321773"/>
    </source>
</evidence>
<dbReference type="InterPro" id="IPR043129">
    <property type="entry name" value="ATPase_NBD"/>
</dbReference>
<evidence type="ECO:0000313" key="6">
    <source>
        <dbReference type="Proteomes" id="UP000199139"/>
    </source>
</evidence>
<comment type="function">
    <text evidence="1">Transcriptional repressor of xylose-utilizing enzymes.</text>
</comment>
<dbReference type="EMBL" id="FPAI01000019">
    <property type="protein sequence ID" value="SFS94109.1"/>
    <property type="molecule type" value="Genomic_DNA"/>
</dbReference>
<proteinExistence type="inferred from homology"/>
<evidence type="ECO:0000256" key="1">
    <source>
        <dbReference type="ARBA" id="ARBA00002486"/>
    </source>
</evidence>
<dbReference type="SUPFAM" id="SSF53067">
    <property type="entry name" value="Actin-like ATPase domain"/>
    <property type="match status" value="1"/>
</dbReference>
<dbReference type="Pfam" id="PF00480">
    <property type="entry name" value="ROK"/>
    <property type="match status" value="1"/>
</dbReference>
<keyword evidence="3" id="KW-0119">Carbohydrate metabolism</keyword>
<keyword evidence="3" id="KW-0859">Xylose metabolism</keyword>
<dbReference type="InterPro" id="IPR036388">
    <property type="entry name" value="WH-like_DNA-bd_sf"/>
</dbReference>
<keyword evidence="5" id="KW-0808">Transferase</keyword>